<dbReference type="InterPro" id="IPR059000">
    <property type="entry name" value="ATPase_P-type_domA"/>
</dbReference>
<feature type="transmembrane region" description="Helical" evidence="16">
    <location>
        <begin position="686"/>
        <end position="712"/>
    </location>
</feature>
<dbReference type="GO" id="GO:0008556">
    <property type="term" value="F:P-type potassium transmembrane transporter activity"/>
    <property type="evidence" value="ECO:0007669"/>
    <property type="project" value="UniProtKB-UniRule"/>
</dbReference>
<dbReference type="InterPro" id="IPR008250">
    <property type="entry name" value="ATPase_P-typ_transduc_dom_A_sf"/>
</dbReference>
<dbReference type="InterPro" id="IPR023298">
    <property type="entry name" value="ATPase_P-typ_TM_dom_sf"/>
</dbReference>
<feature type="transmembrane region" description="Helical" evidence="16">
    <location>
        <begin position="38"/>
        <end position="62"/>
    </location>
</feature>
<dbReference type="EC" id="7.2.2.6" evidence="16"/>
<dbReference type="SFLD" id="SFLDG00002">
    <property type="entry name" value="C1.7:_P-type_atpase_like"/>
    <property type="match status" value="1"/>
</dbReference>
<keyword evidence="3 16" id="KW-1003">Cell membrane</keyword>
<keyword evidence="7 16" id="KW-0479">Metal-binding</keyword>
<dbReference type="KEGG" id="ccai:NAS2_1203"/>
<dbReference type="InterPro" id="IPR023214">
    <property type="entry name" value="HAD_sf"/>
</dbReference>
<protein>
    <recommendedName>
        <fullName evidence="16">Potassium-transporting ATPase ATP-binding subunit</fullName>
        <ecNumber evidence="16">7.2.2.6</ecNumber>
    </recommendedName>
    <alternativeName>
        <fullName evidence="16">ATP phosphohydrolase [potassium-transporting] B chain</fullName>
    </alternativeName>
    <alternativeName>
        <fullName evidence="16">Potassium-binding and translocating subunit B</fullName>
    </alternativeName>
    <alternativeName>
        <fullName evidence="16">Potassium-translocating ATPase B chain</fullName>
    </alternativeName>
</protein>
<evidence type="ECO:0000256" key="10">
    <source>
        <dbReference type="ARBA" id="ARBA00022842"/>
    </source>
</evidence>
<dbReference type="PROSITE" id="PS00154">
    <property type="entry name" value="ATPASE_E1_E2"/>
    <property type="match status" value="1"/>
</dbReference>
<name>A0A4P2VH88_9ARCH</name>
<feature type="binding site" evidence="16">
    <location>
        <position position="428"/>
    </location>
    <ligand>
        <name>ATP</name>
        <dbReference type="ChEBI" id="CHEBI:30616"/>
    </ligand>
</feature>
<dbReference type="InterPro" id="IPR036412">
    <property type="entry name" value="HAD-like_sf"/>
</dbReference>
<dbReference type="GeneID" id="55585014"/>
<dbReference type="SUPFAM" id="SSF81665">
    <property type="entry name" value="Calcium ATPase, transmembrane domain M"/>
    <property type="match status" value="1"/>
</dbReference>
<dbReference type="Proteomes" id="UP000509448">
    <property type="component" value="Chromosome"/>
</dbReference>
<dbReference type="PANTHER" id="PTHR43743">
    <property type="entry name" value="POTASSIUM-TRANSPORTING ATPASE ATP-BINDING SUBUNIT"/>
    <property type="match status" value="1"/>
</dbReference>
<evidence type="ECO:0000256" key="13">
    <source>
        <dbReference type="ARBA" id="ARBA00022989"/>
    </source>
</evidence>
<keyword evidence="15 16" id="KW-0472">Membrane</keyword>
<organism evidence="18 19">
    <name type="scientific">Conexivisphaera calida</name>
    <dbReference type="NCBI Taxonomy" id="1874277"/>
    <lineage>
        <taxon>Archaea</taxon>
        <taxon>Nitrososphaerota</taxon>
        <taxon>Conexivisphaeria</taxon>
        <taxon>Conexivisphaerales</taxon>
        <taxon>Conexivisphaeraceae</taxon>
        <taxon>Conexivisphaera</taxon>
    </lineage>
</organism>
<dbReference type="InterPro" id="IPR018303">
    <property type="entry name" value="ATPase_P-typ_P_site"/>
</dbReference>
<evidence type="ECO:0000313" key="18">
    <source>
        <dbReference type="EMBL" id="BBE42592.1"/>
    </source>
</evidence>
<dbReference type="GO" id="GO:0016887">
    <property type="term" value="F:ATP hydrolysis activity"/>
    <property type="evidence" value="ECO:0007669"/>
    <property type="project" value="InterPro"/>
</dbReference>
<keyword evidence="11 16" id="KW-0630">Potassium</keyword>
<feature type="binding site" evidence="16">
    <location>
        <position position="346"/>
    </location>
    <ligand>
        <name>ATP</name>
        <dbReference type="ChEBI" id="CHEBI:30616"/>
    </ligand>
</feature>
<reference evidence="18 19" key="1">
    <citation type="journal article" date="2019" name="ISME J.">
        <title>Isolation and characterization of a thermophilic sulfur- and iron-reducing thaumarchaeote from a terrestrial acidic hot spring.</title>
        <authorList>
            <person name="Kato S."/>
            <person name="Itoh T."/>
            <person name="Yuki M."/>
            <person name="Nagamori M."/>
            <person name="Ohnishi M."/>
            <person name="Uematsu K."/>
            <person name="Suzuki K."/>
            <person name="Takashina T."/>
            <person name="Ohkuma M."/>
        </authorList>
    </citation>
    <scope>NUCLEOTIDE SEQUENCE [LARGE SCALE GENOMIC DNA]</scope>
    <source>
        <strain evidence="18 19">NAS-02</strain>
    </source>
</reference>
<dbReference type="InterPro" id="IPR001757">
    <property type="entry name" value="P_typ_ATPase"/>
</dbReference>
<dbReference type="InterPro" id="IPR044492">
    <property type="entry name" value="P_typ_ATPase_HD_dom"/>
</dbReference>
<dbReference type="PRINTS" id="PR00119">
    <property type="entry name" value="CATATPASE"/>
</dbReference>
<comment type="catalytic activity">
    <reaction evidence="16">
        <text>K(+)(out) + ATP + H2O = K(+)(in) + ADP + phosphate + H(+)</text>
        <dbReference type="Rhea" id="RHEA:16777"/>
        <dbReference type="ChEBI" id="CHEBI:15377"/>
        <dbReference type="ChEBI" id="CHEBI:15378"/>
        <dbReference type="ChEBI" id="CHEBI:29103"/>
        <dbReference type="ChEBI" id="CHEBI:30616"/>
        <dbReference type="ChEBI" id="CHEBI:43474"/>
        <dbReference type="ChEBI" id="CHEBI:456216"/>
        <dbReference type="EC" id="7.2.2.6"/>
    </reaction>
</comment>
<gene>
    <name evidence="16" type="primary">kdpB</name>
    <name evidence="18" type="ORF">NAS2_1203</name>
</gene>
<feature type="binding site" evidence="16">
    <location>
        <position position="552"/>
    </location>
    <ligand>
        <name>Mg(2+)</name>
        <dbReference type="ChEBI" id="CHEBI:18420"/>
    </ligand>
</feature>
<sequence length="713" mass="76761">MGDERARWATMGNHVRLSWGHVLVESIRRLSPGYLISANPIMFTVELGALLLVALLAVPGAVPPRMEFFYASIAAILVVTVWFSTFSESFSELQAKARVDSLRALEKEIIAHRVTDVGTEDVRSSVLRPGDRVKLSPGDFVPRDGFVVEGAAFVDESMLTGESEPAFKSKDDHVLGGTKVISGSLIVEISAEAGKGFVDRMMDMVSSARRPRTQSEISLSILLGVLSMIFIIIVGSLYFTLYFMGYRPDVAMSVSLLVALMPTTIGGLLPAIGIAGVSRLAKDGIVAKSGRAIEASGDTDVVILDKTGTVTEGNRSAVEFVPFNGYTEADVGVASFMASMNDSTKEGRSIVELAESKGYVPPSPLMDEVLVSRRIEFSAETRYSGIEFIWSRKPYGPRDFQRFSGPGERVVNRLLEMRVRGEGARVIKGSVDVILGMARPGNPGDVERAVREVSSRGETPLLVAVNDEVIGMVVLKDRVKPGIRERLRELSDMGLKIVMITGDNPLTARAIAEDAGIRSVIARARPEDKLKAVEEEQSLGHIVGVVGDGTNDAPALAKADVGLAMNSGTAAAKDAANMIDLESDPSRIIKVIQLGKQLLTTRGSITTFSIANDVAKYFTILPMMLLAVDPRAAALNVLHLYNPETAVLATMIFNAIIIPALIPLALRGAGFSAASPRRMLVRNVLIYGLGGAALPFVAIKAIDYLLYLLLFVR</sequence>
<dbReference type="GO" id="GO:0005524">
    <property type="term" value="F:ATP binding"/>
    <property type="evidence" value="ECO:0007669"/>
    <property type="project" value="UniProtKB-UniRule"/>
</dbReference>
<evidence type="ECO:0000256" key="16">
    <source>
        <dbReference type="HAMAP-Rule" id="MF_00285"/>
    </source>
</evidence>
<comment type="subcellular location">
    <subcellularLocation>
        <location evidence="16">Cell membrane</location>
        <topology evidence="16">Multi-pass membrane protein</topology>
    </subcellularLocation>
    <subcellularLocation>
        <location evidence="1">Membrane</location>
    </subcellularLocation>
</comment>
<dbReference type="PANTHER" id="PTHR43743:SF1">
    <property type="entry name" value="POTASSIUM-TRANSPORTING ATPASE ATP-BINDING SUBUNIT"/>
    <property type="match status" value="1"/>
</dbReference>
<feature type="transmembrane region" description="Helical" evidence="16">
    <location>
        <begin position="646"/>
        <end position="666"/>
    </location>
</feature>
<dbReference type="InterPro" id="IPR006391">
    <property type="entry name" value="P-type_ATPase_bsu_IA"/>
</dbReference>
<comment type="function">
    <text evidence="16">Part of the high-affinity ATP-driven potassium transport (or Kdp) system, which catalyzes the hydrolysis of ATP coupled with the electrogenic transport of potassium into the cytoplasm. This subunit is responsible for energy coupling to the transport system and for the release of the potassium ions to the cytoplasm.</text>
</comment>
<feature type="transmembrane region" description="Helical" evidence="16">
    <location>
        <begin position="250"/>
        <end position="272"/>
    </location>
</feature>
<dbReference type="SFLD" id="SFLDS00003">
    <property type="entry name" value="Haloacid_Dehalogenase"/>
    <property type="match status" value="1"/>
</dbReference>
<feature type="transmembrane region" description="Helical" evidence="16">
    <location>
        <begin position="68"/>
        <end position="86"/>
    </location>
</feature>
<keyword evidence="12 16" id="KW-1278">Translocase</keyword>
<dbReference type="Gene3D" id="3.40.1110.10">
    <property type="entry name" value="Calcium-transporting ATPase, cytoplasmic domain N"/>
    <property type="match status" value="1"/>
</dbReference>
<comment type="similarity">
    <text evidence="16">Belongs to the cation transport ATPase (P-type) (TC 3.A.3) family. Type IA subfamily.</text>
</comment>
<accession>A0A4P2VH88</accession>
<feature type="active site" description="4-aspartylphosphate intermediate" evidence="16">
    <location>
        <position position="305"/>
    </location>
</feature>
<evidence type="ECO:0000313" key="19">
    <source>
        <dbReference type="Proteomes" id="UP000509448"/>
    </source>
</evidence>
<evidence type="ECO:0000256" key="11">
    <source>
        <dbReference type="ARBA" id="ARBA00022958"/>
    </source>
</evidence>
<proteinExistence type="inferred from homology"/>
<feature type="transmembrane region" description="Helical" evidence="16">
    <location>
        <begin position="219"/>
        <end position="244"/>
    </location>
</feature>
<dbReference type="AlphaFoldDB" id="A0A4P2VH88"/>
<dbReference type="Gene3D" id="2.70.150.10">
    <property type="entry name" value="Calcium-transporting ATPase, cytoplasmic transduction domain A"/>
    <property type="match status" value="1"/>
</dbReference>
<keyword evidence="6 16" id="KW-0812">Transmembrane</keyword>
<evidence type="ECO:0000256" key="1">
    <source>
        <dbReference type="ARBA" id="ARBA00004370"/>
    </source>
</evidence>
<dbReference type="SUPFAM" id="SSF56784">
    <property type="entry name" value="HAD-like"/>
    <property type="match status" value="1"/>
</dbReference>
<evidence type="ECO:0000256" key="8">
    <source>
        <dbReference type="ARBA" id="ARBA00022741"/>
    </source>
</evidence>
<evidence type="ECO:0000256" key="6">
    <source>
        <dbReference type="ARBA" id="ARBA00022692"/>
    </source>
</evidence>
<keyword evidence="10 16" id="KW-0460">Magnesium</keyword>
<keyword evidence="19" id="KW-1185">Reference proteome</keyword>
<feature type="binding site" evidence="16">
    <location>
        <begin position="377"/>
        <end position="384"/>
    </location>
    <ligand>
        <name>ATP</name>
        <dbReference type="ChEBI" id="CHEBI:30616"/>
    </ligand>
</feature>
<evidence type="ECO:0000256" key="9">
    <source>
        <dbReference type="ARBA" id="ARBA00022840"/>
    </source>
</evidence>
<keyword evidence="14 16" id="KW-0406">Ion transport</keyword>
<keyword evidence="5 16" id="KW-0597">Phosphoprotein</keyword>
<comment type="subunit">
    <text evidence="16">The system is composed of three essential subunits: KdpA, KdpB and KdpC.</text>
</comment>
<comment type="caution">
    <text evidence="16">Lacks conserved residue(s) required for the propagation of feature annotation.</text>
</comment>
<keyword evidence="8 16" id="KW-0547">Nucleotide-binding</keyword>
<dbReference type="SUPFAM" id="SSF81653">
    <property type="entry name" value="Calcium ATPase, transduction domain A"/>
    <property type="match status" value="1"/>
</dbReference>
<dbReference type="SFLD" id="SFLDF00027">
    <property type="entry name" value="p-type_atpase"/>
    <property type="match status" value="1"/>
</dbReference>
<evidence type="ECO:0000256" key="3">
    <source>
        <dbReference type="ARBA" id="ARBA00022475"/>
    </source>
</evidence>
<dbReference type="GO" id="GO:0000287">
    <property type="term" value="F:magnesium ion binding"/>
    <property type="evidence" value="ECO:0007669"/>
    <property type="project" value="UniProtKB-UniRule"/>
</dbReference>
<evidence type="ECO:0000256" key="7">
    <source>
        <dbReference type="ARBA" id="ARBA00022723"/>
    </source>
</evidence>
<feature type="binding site" evidence="16">
    <location>
        <position position="548"/>
    </location>
    <ligand>
        <name>Mg(2+)</name>
        <dbReference type="ChEBI" id="CHEBI:18420"/>
    </ligand>
</feature>
<dbReference type="Gene3D" id="3.40.50.1000">
    <property type="entry name" value="HAD superfamily/HAD-like"/>
    <property type="match status" value="1"/>
</dbReference>
<dbReference type="PROSITE" id="PS01229">
    <property type="entry name" value="COF_2"/>
    <property type="match status" value="1"/>
</dbReference>
<evidence type="ECO:0000256" key="12">
    <source>
        <dbReference type="ARBA" id="ARBA00022967"/>
    </source>
</evidence>
<evidence type="ECO:0000256" key="2">
    <source>
        <dbReference type="ARBA" id="ARBA00022448"/>
    </source>
</evidence>
<dbReference type="NCBIfam" id="TIGR01494">
    <property type="entry name" value="ATPase_P-type"/>
    <property type="match status" value="2"/>
</dbReference>
<feature type="binding site" evidence="16">
    <location>
        <position position="342"/>
    </location>
    <ligand>
        <name>ATP</name>
        <dbReference type="ChEBI" id="CHEBI:30616"/>
    </ligand>
</feature>
<evidence type="ECO:0000256" key="5">
    <source>
        <dbReference type="ARBA" id="ARBA00022553"/>
    </source>
</evidence>
<evidence type="ECO:0000256" key="15">
    <source>
        <dbReference type="ARBA" id="ARBA00023136"/>
    </source>
</evidence>
<dbReference type="RefSeq" id="WP_232085463.1">
    <property type="nucleotide sequence ID" value="NZ_AP018732.1"/>
</dbReference>
<dbReference type="EMBL" id="AP018732">
    <property type="protein sequence ID" value="BBE42592.1"/>
    <property type="molecule type" value="Genomic_DNA"/>
</dbReference>
<keyword evidence="4 16" id="KW-0633">Potassium transport</keyword>
<dbReference type="HAMAP" id="MF_00285">
    <property type="entry name" value="KdpB"/>
    <property type="match status" value="1"/>
</dbReference>
<dbReference type="Pfam" id="PF00122">
    <property type="entry name" value="E1-E2_ATPase"/>
    <property type="match status" value="1"/>
</dbReference>
<keyword evidence="18" id="KW-0378">Hydrolase</keyword>
<dbReference type="Pfam" id="PF00702">
    <property type="entry name" value="Hydrolase"/>
    <property type="match status" value="1"/>
</dbReference>
<evidence type="ECO:0000256" key="4">
    <source>
        <dbReference type="ARBA" id="ARBA00022538"/>
    </source>
</evidence>
<evidence type="ECO:0000259" key="17">
    <source>
        <dbReference type="Pfam" id="PF00122"/>
    </source>
</evidence>
<keyword evidence="2 16" id="KW-0813">Transport</keyword>
<feature type="domain" description="P-type ATPase A" evidence="17">
    <location>
        <begin position="110"/>
        <end position="205"/>
    </location>
</feature>
<keyword evidence="9 16" id="KW-0067">ATP-binding</keyword>
<evidence type="ECO:0000256" key="14">
    <source>
        <dbReference type="ARBA" id="ARBA00023065"/>
    </source>
</evidence>
<dbReference type="GO" id="GO:0005886">
    <property type="term" value="C:plasma membrane"/>
    <property type="evidence" value="ECO:0007669"/>
    <property type="project" value="UniProtKB-SubCell"/>
</dbReference>
<keyword evidence="13 16" id="KW-1133">Transmembrane helix</keyword>
<dbReference type="InterPro" id="IPR023299">
    <property type="entry name" value="ATPase_P-typ_cyto_dom_N"/>
</dbReference>